<feature type="transmembrane region" description="Helical" evidence="6">
    <location>
        <begin position="295"/>
        <end position="311"/>
    </location>
</feature>
<feature type="transmembrane region" description="Helical" evidence="6">
    <location>
        <begin position="441"/>
        <end position="458"/>
    </location>
</feature>
<keyword evidence="5 6" id="KW-0472">Membrane</keyword>
<feature type="transmembrane region" description="Helical" evidence="6">
    <location>
        <begin position="418"/>
        <end position="435"/>
    </location>
</feature>
<comment type="subcellular location">
    <subcellularLocation>
        <location evidence="1">Cell membrane</location>
        <topology evidence="1">Multi-pass membrane protein</topology>
    </subcellularLocation>
</comment>
<gene>
    <name evidence="7" type="primary">cps8M</name>
</gene>
<feature type="transmembrane region" description="Helical" evidence="6">
    <location>
        <begin position="362"/>
        <end position="380"/>
    </location>
</feature>
<sequence>MNKEKIFNILKNFGYVISSNLLTLIVSSVVILILPKVIGVNEYGYWQLYTFYLTYIGFFHFGWCDGIYLKFGGENYSDLDKKYFASQVSSFIIFQSIISLLSIIASLLFSKNSSTLFIFLALSLNFVITNTRLLFIYTLQTTNRIKEASIITISDRFIYVIFLLFLLFSNNTSFQRMIIADNIARVISLFCALYICKDITFISDRKLVQIKDSWDNIKVGSNLMLANIASSLIIGVVRFAIQKGWDIATFGKVSLTLSLSNLVMTFINAIGIVVFPMLKRTSSDKLALVYKSMRLILMLTMLTMLIVYYPLRIILEYWLPAYKDSLEFMGMVFPMIVFEGKTSLLLNTYLKAMRQEKLIFKINFLTTIISIFMAVLSVVILKSLSISVLSIVILLSFRSTLLELKVARLLNLSIFKDLFLEFIIVFIFICGNIFLDMRISIILYLISLMTYYFITFNKKNISLKNLLRT</sequence>
<organism evidence="7">
    <name type="scientific">Streptococcus suis</name>
    <dbReference type="NCBI Taxonomy" id="1307"/>
    <lineage>
        <taxon>Bacteria</taxon>
        <taxon>Bacillati</taxon>
        <taxon>Bacillota</taxon>
        <taxon>Bacilli</taxon>
        <taxon>Lactobacillales</taxon>
        <taxon>Streptococcaceae</taxon>
        <taxon>Streptococcus</taxon>
    </lineage>
</organism>
<reference evidence="7" key="1">
    <citation type="journal article" date="2013" name="Appl. Environ. Microbiol.">
        <title>Genetic analysis of capsular polysaccharide synthesis gene clusters from all serotypes of Streptococcus suis: potential mechanisms for generation of capsular variation.</title>
        <authorList>
            <person name="Okura M."/>
            <person name="Takamatsu D."/>
            <person name="Maruyama F."/>
            <person name="Nozawa T."/>
            <person name="Nakagawa I."/>
            <person name="Osaki M."/>
            <person name="Sekizaki T."/>
            <person name="Gottschalk M."/>
            <person name="Kumagai Y."/>
            <person name="Hamada S."/>
        </authorList>
    </citation>
    <scope>NUCLEOTIDE SEQUENCE</scope>
    <source>
        <strain evidence="7">14636</strain>
    </source>
</reference>
<evidence type="ECO:0000256" key="2">
    <source>
        <dbReference type="ARBA" id="ARBA00022475"/>
    </source>
</evidence>
<feature type="transmembrane region" description="Helical" evidence="6">
    <location>
        <begin position="253"/>
        <end position="275"/>
    </location>
</feature>
<dbReference type="RefSeq" id="WP_024383690.1">
    <property type="nucleotide sequence ID" value="NZ_CEEH01000016.1"/>
</dbReference>
<dbReference type="InterPro" id="IPR050833">
    <property type="entry name" value="Poly_Biosynth_Transport"/>
</dbReference>
<proteinExistence type="predicted"/>
<evidence type="ECO:0000256" key="5">
    <source>
        <dbReference type="ARBA" id="ARBA00023136"/>
    </source>
</evidence>
<feature type="transmembrane region" description="Helical" evidence="6">
    <location>
        <begin position="46"/>
        <end position="69"/>
    </location>
</feature>
<dbReference type="PANTHER" id="PTHR30250">
    <property type="entry name" value="PST FAMILY PREDICTED COLANIC ACID TRANSPORTER"/>
    <property type="match status" value="1"/>
</dbReference>
<evidence type="ECO:0000256" key="3">
    <source>
        <dbReference type="ARBA" id="ARBA00022692"/>
    </source>
</evidence>
<keyword evidence="4 6" id="KW-1133">Transmembrane helix</keyword>
<evidence type="ECO:0000256" key="4">
    <source>
        <dbReference type="ARBA" id="ARBA00022989"/>
    </source>
</evidence>
<feature type="transmembrane region" description="Helical" evidence="6">
    <location>
        <begin position="331"/>
        <end position="350"/>
    </location>
</feature>
<keyword evidence="2" id="KW-1003">Cell membrane</keyword>
<evidence type="ECO:0000256" key="6">
    <source>
        <dbReference type="SAM" id="Phobius"/>
    </source>
</evidence>
<dbReference type="GO" id="GO:0005886">
    <property type="term" value="C:plasma membrane"/>
    <property type="evidence" value="ECO:0007669"/>
    <property type="project" value="UniProtKB-SubCell"/>
</dbReference>
<keyword evidence="3 6" id="KW-0812">Transmembrane</keyword>
<feature type="transmembrane region" description="Helical" evidence="6">
    <location>
        <begin position="217"/>
        <end position="241"/>
    </location>
</feature>
<feature type="transmembrane region" description="Helical" evidence="6">
    <location>
        <begin position="148"/>
        <end position="168"/>
    </location>
</feature>
<evidence type="ECO:0000313" key="7">
    <source>
        <dbReference type="EMBL" id="FAA00934.1"/>
    </source>
</evidence>
<feature type="transmembrane region" description="Helical" evidence="6">
    <location>
        <begin position="116"/>
        <end position="136"/>
    </location>
</feature>
<dbReference type="EMBL" id="BR001005">
    <property type="protein sequence ID" value="FAA00934.1"/>
    <property type="molecule type" value="Genomic_DNA"/>
</dbReference>
<feature type="transmembrane region" description="Helical" evidence="6">
    <location>
        <begin position="90"/>
        <end position="110"/>
    </location>
</feature>
<protein>
    <submittedName>
        <fullName evidence="7">Putative capsular polysaccharide repeat unit transporter</fullName>
    </submittedName>
</protein>
<feature type="transmembrane region" description="Helical" evidence="6">
    <location>
        <begin position="386"/>
        <end position="406"/>
    </location>
</feature>
<accession>M3T1Z6</accession>
<feature type="transmembrane region" description="Helical" evidence="6">
    <location>
        <begin position="12"/>
        <end position="34"/>
    </location>
</feature>
<evidence type="ECO:0000256" key="1">
    <source>
        <dbReference type="ARBA" id="ARBA00004651"/>
    </source>
</evidence>
<feature type="transmembrane region" description="Helical" evidence="6">
    <location>
        <begin position="174"/>
        <end position="196"/>
    </location>
</feature>
<dbReference type="AlphaFoldDB" id="M3T1Z6"/>
<name>M3T1Z6_STRSU</name>
<dbReference type="PANTHER" id="PTHR30250:SF11">
    <property type="entry name" value="O-ANTIGEN TRANSPORTER-RELATED"/>
    <property type="match status" value="1"/>
</dbReference>